<proteinExistence type="predicted"/>
<organism evidence="2 3">
    <name type="scientific">Portunus trituberculatus</name>
    <name type="common">Swimming crab</name>
    <name type="synonym">Neptunus trituberculatus</name>
    <dbReference type="NCBI Taxonomy" id="210409"/>
    <lineage>
        <taxon>Eukaryota</taxon>
        <taxon>Metazoa</taxon>
        <taxon>Ecdysozoa</taxon>
        <taxon>Arthropoda</taxon>
        <taxon>Crustacea</taxon>
        <taxon>Multicrustacea</taxon>
        <taxon>Malacostraca</taxon>
        <taxon>Eumalacostraca</taxon>
        <taxon>Eucarida</taxon>
        <taxon>Decapoda</taxon>
        <taxon>Pleocyemata</taxon>
        <taxon>Brachyura</taxon>
        <taxon>Eubrachyura</taxon>
        <taxon>Portunoidea</taxon>
        <taxon>Portunidae</taxon>
        <taxon>Portuninae</taxon>
        <taxon>Portunus</taxon>
    </lineage>
</organism>
<feature type="region of interest" description="Disordered" evidence="1">
    <location>
        <begin position="76"/>
        <end position="101"/>
    </location>
</feature>
<feature type="compositionally biased region" description="Polar residues" evidence="1">
    <location>
        <begin position="8"/>
        <end position="17"/>
    </location>
</feature>
<evidence type="ECO:0000313" key="3">
    <source>
        <dbReference type="Proteomes" id="UP000324222"/>
    </source>
</evidence>
<evidence type="ECO:0000256" key="1">
    <source>
        <dbReference type="SAM" id="MobiDB-lite"/>
    </source>
</evidence>
<feature type="compositionally biased region" description="Pro residues" evidence="1">
    <location>
        <begin position="20"/>
        <end position="33"/>
    </location>
</feature>
<accession>A0A5B7GJA2</accession>
<gene>
    <name evidence="2" type="ORF">E2C01_051494</name>
</gene>
<name>A0A5B7GJA2_PORTR</name>
<comment type="caution">
    <text evidence="2">The sequence shown here is derived from an EMBL/GenBank/DDBJ whole genome shotgun (WGS) entry which is preliminary data.</text>
</comment>
<protein>
    <submittedName>
        <fullName evidence="2">Uncharacterized protein</fullName>
    </submittedName>
</protein>
<reference evidence="2 3" key="1">
    <citation type="submission" date="2019-05" db="EMBL/GenBank/DDBJ databases">
        <title>Another draft genome of Portunus trituberculatus and its Hox gene families provides insights of decapod evolution.</title>
        <authorList>
            <person name="Jeong J.-H."/>
            <person name="Song I."/>
            <person name="Kim S."/>
            <person name="Choi T."/>
            <person name="Kim D."/>
            <person name="Ryu S."/>
            <person name="Kim W."/>
        </authorList>
    </citation>
    <scope>NUCLEOTIDE SEQUENCE [LARGE SCALE GENOMIC DNA]</scope>
    <source>
        <tissue evidence="2">Muscle</tissue>
    </source>
</reference>
<keyword evidence="3" id="KW-1185">Reference proteome</keyword>
<dbReference type="EMBL" id="VSRR010014844">
    <property type="protein sequence ID" value="MPC57513.1"/>
    <property type="molecule type" value="Genomic_DNA"/>
</dbReference>
<dbReference type="AlphaFoldDB" id="A0A5B7GJA2"/>
<dbReference type="Proteomes" id="UP000324222">
    <property type="component" value="Unassembled WGS sequence"/>
</dbReference>
<sequence>MFLGATVSCPNRQQSLPRNKFPPPSHPARPPPFTFRKTHYPGIKPYNLRVSHSISTVLPAPASPFPLPAPHNTLSPSCGIGSYSASRPPPLASGDSDNLLD</sequence>
<evidence type="ECO:0000313" key="2">
    <source>
        <dbReference type="EMBL" id="MPC57513.1"/>
    </source>
</evidence>
<feature type="region of interest" description="Disordered" evidence="1">
    <location>
        <begin position="1"/>
        <end position="36"/>
    </location>
</feature>